<dbReference type="Proteomes" id="UP000292958">
    <property type="component" value="Unassembled WGS sequence"/>
</dbReference>
<sequence length="124" mass="13529">MSLELTNVDQAWNSVAISGWDLSTGIESHGWHCMWLAAAFSRVSLGRTAEAATAKVVKAGLDALSTSFNAAEIDSLRVASYRGFSVARVTLHARHIQRGASLSPWTVRRKELDDDQTISTELAR</sequence>
<comment type="caution">
    <text evidence="1">The sequence shown here is derived from an EMBL/GenBank/DDBJ whole genome shotgun (WGS) entry which is preliminary data.</text>
</comment>
<evidence type="ECO:0000313" key="2">
    <source>
        <dbReference type="Proteomes" id="UP000292958"/>
    </source>
</evidence>
<name>A0A4Q7YQ34_9BACT</name>
<organism evidence="1 2">
    <name type="scientific">Edaphobacter modestus</name>
    <dbReference type="NCBI Taxonomy" id="388466"/>
    <lineage>
        <taxon>Bacteria</taxon>
        <taxon>Pseudomonadati</taxon>
        <taxon>Acidobacteriota</taxon>
        <taxon>Terriglobia</taxon>
        <taxon>Terriglobales</taxon>
        <taxon>Acidobacteriaceae</taxon>
        <taxon>Edaphobacter</taxon>
    </lineage>
</organism>
<reference evidence="1 2" key="1">
    <citation type="submission" date="2019-02" db="EMBL/GenBank/DDBJ databases">
        <title>Genomic Encyclopedia of Archaeal and Bacterial Type Strains, Phase II (KMG-II): from individual species to whole genera.</title>
        <authorList>
            <person name="Goeker M."/>
        </authorList>
    </citation>
    <scope>NUCLEOTIDE SEQUENCE [LARGE SCALE GENOMIC DNA]</scope>
    <source>
        <strain evidence="1 2">DSM 18101</strain>
    </source>
</reference>
<accession>A0A4Q7YQ34</accession>
<dbReference type="RefSeq" id="WP_130417967.1">
    <property type="nucleotide sequence ID" value="NZ_SHKW01000001.1"/>
</dbReference>
<keyword evidence="2" id="KW-1185">Reference proteome</keyword>
<gene>
    <name evidence="1" type="ORF">BDD14_1202</name>
</gene>
<evidence type="ECO:0000313" key="1">
    <source>
        <dbReference type="EMBL" id="RZU39807.1"/>
    </source>
</evidence>
<proteinExistence type="predicted"/>
<dbReference type="AlphaFoldDB" id="A0A4Q7YQ34"/>
<dbReference type="OrthoDB" id="121528at2"/>
<dbReference type="EMBL" id="SHKW01000001">
    <property type="protein sequence ID" value="RZU39807.1"/>
    <property type="molecule type" value="Genomic_DNA"/>
</dbReference>
<protein>
    <submittedName>
        <fullName evidence="1">Uncharacterized protein</fullName>
    </submittedName>
</protein>